<dbReference type="Pfam" id="PF00017">
    <property type="entry name" value="SH2"/>
    <property type="match status" value="1"/>
</dbReference>
<protein>
    <recommendedName>
        <fullName evidence="3">SH2 domain-containing protein</fullName>
    </recommendedName>
</protein>
<dbReference type="KEGG" id="shx:MS3_00008630"/>
<dbReference type="Proteomes" id="UP000471633">
    <property type="component" value="Unassembled WGS sequence"/>
</dbReference>
<feature type="domain" description="SH2" evidence="3">
    <location>
        <begin position="928"/>
        <end position="1036"/>
    </location>
</feature>
<reference evidence="4" key="2">
    <citation type="journal article" date="2019" name="Gigascience">
        <title>High-quality Schistosoma haematobium genome achieved by single-molecule and long-range sequencing.</title>
        <authorList>
            <person name="Stroehlein A.J."/>
            <person name="Korhonen P.K."/>
            <person name="Chong T.M."/>
            <person name="Lim Y.L."/>
            <person name="Chan K.G."/>
            <person name="Webster B."/>
            <person name="Rollinson D."/>
            <person name="Brindley P.J."/>
            <person name="Gasser R.B."/>
            <person name="Young N.D."/>
        </authorList>
    </citation>
    <scope>NUCLEOTIDE SEQUENCE</scope>
</reference>
<dbReference type="AlphaFoldDB" id="A0A922LF75"/>
<feature type="region of interest" description="Disordered" evidence="2">
    <location>
        <begin position="60"/>
        <end position="81"/>
    </location>
</feature>
<keyword evidence="5" id="KW-1185">Reference proteome</keyword>
<dbReference type="GO" id="GO:0005737">
    <property type="term" value="C:cytoplasm"/>
    <property type="evidence" value="ECO:0007669"/>
    <property type="project" value="TreeGrafter"/>
</dbReference>
<dbReference type="RefSeq" id="XP_051065596.1">
    <property type="nucleotide sequence ID" value="XM_051216963.1"/>
</dbReference>
<reference evidence="4" key="4">
    <citation type="journal article" date="2022" name="PLoS Pathog.">
        <title>Chromosome-level genome of Schistosoma haematobium underpins genome-wide explorations of molecular variation.</title>
        <authorList>
            <person name="Stroehlein A.J."/>
            <person name="Korhonen P.K."/>
            <person name="Lee V.V."/>
            <person name="Ralph S.A."/>
            <person name="Mentink-Kane M."/>
            <person name="You H."/>
            <person name="McManus D.P."/>
            <person name="Tchuente L.T."/>
            <person name="Stothard J.R."/>
            <person name="Kaur P."/>
            <person name="Dudchenko O."/>
            <person name="Aiden E.L."/>
            <person name="Yang B."/>
            <person name="Yang H."/>
            <person name="Emery A.M."/>
            <person name="Webster B.L."/>
            <person name="Brindley P.J."/>
            <person name="Rollinson D."/>
            <person name="Chang B.C.H."/>
            <person name="Gasser R.B."/>
            <person name="Young N.D."/>
        </authorList>
    </citation>
    <scope>NUCLEOTIDE SEQUENCE</scope>
</reference>
<evidence type="ECO:0000259" key="3">
    <source>
        <dbReference type="PROSITE" id="PS50001"/>
    </source>
</evidence>
<dbReference type="CTD" id="75577836"/>
<dbReference type="Gene3D" id="3.30.505.10">
    <property type="entry name" value="SH2 domain"/>
    <property type="match status" value="1"/>
</dbReference>
<gene>
    <name evidence="4" type="ORF">MS3_00008630</name>
</gene>
<evidence type="ECO:0000313" key="4">
    <source>
        <dbReference type="EMBL" id="KAH9581515.1"/>
    </source>
</evidence>
<name>A0A922LF75_SCHHA</name>
<reference evidence="4" key="3">
    <citation type="submission" date="2021-06" db="EMBL/GenBank/DDBJ databases">
        <title>Chromosome-level genome assembly for S. haematobium.</title>
        <authorList>
            <person name="Stroehlein A.J."/>
        </authorList>
    </citation>
    <scope>NUCLEOTIDE SEQUENCE</scope>
</reference>
<dbReference type="PANTHER" id="PTHR14388">
    <property type="entry name" value="T CELL-SPECIFIC ADAPTER PROTEIN TSAD"/>
    <property type="match status" value="1"/>
</dbReference>
<evidence type="ECO:0000256" key="1">
    <source>
        <dbReference type="PROSITE-ProRule" id="PRU00191"/>
    </source>
</evidence>
<accession>A0A922LF75</accession>
<comment type="caution">
    <text evidence="4">The sequence shown here is derived from an EMBL/GenBank/DDBJ whole genome shotgun (WGS) entry which is preliminary data.</text>
</comment>
<organism evidence="4 5">
    <name type="scientific">Schistosoma haematobium</name>
    <name type="common">Blood fluke</name>
    <dbReference type="NCBI Taxonomy" id="6185"/>
    <lineage>
        <taxon>Eukaryota</taxon>
        <taxon>Metazoa</taxon>
        <taxon>Spiralia</taxon>
        <taxon>Lophotrochozoa</taxon>
        <taxon>Platyhelminthes</taxon>
        <taxon>Trematoda</taxon>
        <taxon>Digenea</taxon>
        <taxon>Strigeidida</taxon>
        <taxon>Schistosomatoidea</taxon>
        <taxon>Schistosomatidae</taxon>
        <taxon>Schistosoma</taxon>
    </lineage>
</organism>
<dbReference type="PANTHER" id="PTHR14388:SF5">
    <property type="entry name" value="SH2 DOMAIN-CONTAINING PROTEIN 4A"/>
    <property type="match status" value="1"/>
</dbReference>
<feature type="region of interest" description="Disordered" evidence="2">
    <location>
        <begin position="291"/>
        <end position="312"/>
    </location>
</feature>
<dbReference type="InterPro" id="IPR000980">
    <property type="entry name" value="SH2"/>
</dbReference>
<proteinExistence type="predicted"/>
<dbReference type="InterPro" id="IPR036860">
    <property type="entry name" value="SH2_dom_sf"/>
</dbReference>
<sequence length="1062" mass="119335">MQEQSKRQKFLSMVEKMYAEPNELEELTEHEKFALFSAIKSEQIKRYNKWVADEEQFSKNNGLNKENTDDGKSNNNQSKKRVNYLCGPDGKLIVTTALAPDYDRTNHSDGYGSSGTTSNDSFKSIVLIREFESPSNSSELNDMDSTMTTNSTTSTRTTITTTTSTAITTPTTIKSIFTTNVTFSITTLTDTLNSSPVANSATNVSYSTDNASMAYRNDKQRHENSVRLIQPNLIQGSFDSSVSEHDSTSYTYDSSSYSFSSTTAPTNSSINTTSKTIDSSISDVLSVANNNSKSSLNNNCRNSSNNSNNNNINNNNDHVFILSPTPFNRKLNLNQQTNNHFVPSLSNTTNYNDNTTSCNVPTMNGHCKNCHNIIDNNSIINNNNTNNNNINNDHNDKNIPNQTNGQYISIIKPFIQDNENNRNSFNGINNNNAPLITNETVATMTKNATQSNHFYSPEIETTLNLYSHSNDFYSNNNDNARIDIQRKSGGKGVQMNSQEKITEFKNNNIDTNNHRNNYKHQESDNTDTLIICISNNNHNNTSVVMTTTTPYDSNDNNNNNNSYVDTSNIIMRTTNPDYNSIDVSSSINSSTSSITSNNRNYYLDLDRQLDNNKQINNSSMNLKNSYDTKNAFDFTMHNRPNNNINSSITILNDPSNTTNQGSDVSIDDAVPLSPRTTATTNKTLKRFVLTRSPLSSPSVTTPTSMSPAPIHQNHHINETTPPSSAIQNTNLSITKSHFNRISLLNNPYNLSHQNYDQIDPSFSSSTSELDKISSSITFSSNPSNHTMMTRFTKQPEPQQLRQENKQLSSLIKHQQPQQRITLNNNNYNNDNLSSVQPLSNHTDNIQSLNPTFSRISSPPSVFPRPAFWTPDVKLSRKVNNVIQEDPKTKVYKWFESYEAARLLVDFGLPITGFSPNLSSLTFSRVPEWFHGFLSREQAERLLTKTDKNGSFLLHLNESFLGYVISLFTSSYCNHFLVSVIAVKQTNSGSRNTTKSTYQLYGVANPEQFTDLRDLVKFYSVHSLGRNNNQQLLLYPVGQENPTLPDYLDIFYSRPDSTSYTRL</sequence>
<dbReference type="PROSITE" id="PS50001">
    <property type="entry name" value="SH2"/>
    <property type="match status" value="1"/>
</dbReference>
<dbReference type="EMBL" id="AMPZ03000006">
    <property type="protein sequence ID" value="KAH9581515.1"/>
    <property type="molecule type" value="Genomic_DNA"/>
</dbReference>
<keyword evidence="1" id="KW-0727">SH2 domain</keyword>
<feature type="compositionally biased region" description="Polar residues" evidence="2">
    <location>
        <begin position="649"/>
        <end position="663"/>
    </location>
</feature>
<feature type="compositionally biased region" description="Polar residues" evidence="2">
    <location>
        <begin position="134"/>
        <end position="144"/>
    </location>
</feature>
<dbReference type="PRINTS" id="PR00401">
    <property type="entry name" value="SH2DOMAIN"/>
</dbReference>
<dbReference type="GeneID" id="75577836"/>
<feature type="region of interest" description="Disordered" evidence="2">
    <location>
        <begin position="134"/>
        <end position="157"/>
    </location>
</feature>
<feature type="region of interest" description="Disordered" evidence="2">
    <location>
        <begin position="252"/>
        <end position="273"/>
    </location>
</feature>
<reference evidence="4" key="1">
    <citation type="journal article" date="2012" name="Nat. Genet.">
        <title>Whole-genome sequence of Schistosoma haematobium.</title>
        <authorList>
            <person name="Young N.D."/>
            <person name="Jex A.R."/>
            <person name="Li B."/>
            <person name="Liu S."/>
            <person name="Yang L."/>
            <person name="Xiong Z."/>
            <person name="Li Y."/>
            <person name="Cantacessi C."/>
            <person name="Hall R.S."/>
            <person name="Xu X."/>
            <person name="Chen F."/>
            <person name="Wu X."/>
            <person name="Zerlotini A."/>
            <person name="Oliveira G."/>
            <person name="Hofmann A."/>
            <person name="Zhang G."/>
            <person name="Fang X."/>
            <person name="Kang Y."/>
            <person name="Campbell B.E."/>
            <person name="Loukas A."/>
            <person name="Ranganathan S."/>
            <person name="Rollinson D."/>
            <person name="Rinaldi G."/>
            <person name="Brindley P.J."/>
            <person name="Yang H."/>
            <person name="Wang J."/>
            <person name="Wang J."/>
            <person name="Gasser R.B."/>
        </authorList>
    </citation>
    <scope>NUCLEOTIDE SEQUENCE</scope>
</reference>
<dbReference type="SMART" id="SM00252">
    <property type="entry name" value="SH2"/>
    <property type="match status" value="1"/>
</dbReference>
<feature type="compositionally biased region" description="Low complexity" evidence="2">
    <location>
        <begin position="145"/>
        <end position="157"/>
    </location>
</feature>
<dbReference type="SUPFAM" id="SSF55550">
    <property type="entry name" value="SH2 domain"/>
    <property type="match status" value="1"/>
</dbReference>
<evidence type="ECO:0000256" key="2">
    <source>
        <dbReference type="SAM" id="MobiDB-lite"/>
    </source>
</evidence>
<feature type="region of interest" description="Disordered" evidence="2">
    <location>
        <begin position="645"/>
        <end position="670"/>
    </location>
</feature>
<evidence type="ECO:0000313" key="5">
    <source>
        <dbReference type="Proteomes" id="UP000471633"/>
    </source>
</evidence>